<keyword evidence="16" id="KW-1185">Reference proteome</keyword>
<dbReference type="FunFam" id="1.20.200.10:FF:000008">
    <property type="entry name" value="Adenylosuccinate lyase"/>
    <property type="match status" value="1"/>
</dbReference>
<dbReference type="PROSITE" id="PS00163">
    <property type="entry name" value="FUMARATE_LYASES"/>
    <property type="match status" value="1"/>
</dbReference>
<proteinExistence type="inferred from homology"/>
<dbReference type="InterPro" id="IPR022761">
    <property type="entry name" value="Fumarate_lyase_N"/>
</dbReference>
<evidence type="ECO:0000256" key="12">
    <source>
        <dbReference type="NCBIfam" id="TIGR00928"/>
    </source>
</evidence>
<dbReference type="SUPFAM" id="SSF48557">
    <property type="entry name" value="L-aspartase-like"/>
    <property type="match status" value="1"/>
</dbReference>
<reference evidence="15" key="1">
    <citation type="submission" date="2022-03" db="EMBL/GenBank/DDBJ databases">
        <title>Complete genome sequence of Caldinitratiruptor microaerophilus.</title>
        <authorList>
            <person name="Mukaiyama R."/>
            <person name="Nishiyama T."/>
            <person name="Ueda K."/>
        </authorList>
    </citation>
    <scope>NUCLEOTIDE SEQUENCE</scope>
    <source>
        <strain evidence="15">JCM 16183</strain>
    </source>
</reference>
<comment type="similarity">
    <text evidence="3 13">Belongs to the lyase 1 family. Adenylosuccinate lyase subfamily.</text>
</comment>
<evidence type="ECO:0000259" key="14">
    <source>
        <dbReference type="SMART" id="SM00998"/>
    </source>
</evidence>
<protein>
    <recommendedName>
        <fullName evidence="5 12">Adenylosuccinate lyase</fullName>
        <shortName evidence="13">ASL</shortName>
        <ecNumber evidence="4 12">4.3.2.2</ecNumber>
    </recommendedName>
    <alternativeName>
        <fullName evidence="10 13">Adenylosuccinase</fullName>
    </alternativeName>
</protein>
<evidence type="ECO:0000256" key="3">
    <source>
        <dbReference type="ARBA" id="ARBA00008273"/>
    </source>
</evidence>
<evidence type="ECO:0000256" key="8">
    <source>
        <dbReference type="ARBA" id="ARBA00023239"/>
    </source>
</evidence>
<name>A0AA35CMV7_9FIRM</name>
<dbReference type="AlphaFoldDB" id="A0AA35CMV7"/>
<evidence type="ECO:0000256" key="11">
    <source>
        <dbReference type="ARBA" id="ARBA00049115"/>
    </source>
</evidence>
<dbReference type="Proteomes" id="UP001163687">
    <property type="component" value="Chromosome"/>
</dbReference>
<dbReference type="PANTHER" id="PTHR43172">
    <property type="entry name" value="ADENYLOSUCCINATE LYASE"/>
    <property type="match status" value="1"/>
</dbReference>
<dbReference type="PANTHER" id="PTHR43172:SF1">
    <property type="entry name" value="ADENYLOSUCCINATE LYASE"/>
    <property type="match status" value="1"/>
</dbReference>
<accession>A0AA35CMV7</accession>
<dbReference type="Pfam" id="PF10397">
    <property type="entry name" value="ADSL_C"/>
    <property type="match status" value="1"/>
</dbReference>
<dbReference type="Gene3D" id="1.20.200.10">
    <property type="entry name" value="Fumarase/aspartase (Central domain)"/>
    <property type="match status" value="1"/>
</dbReference>
<dbReference type="KEGG" id="cmic:caldi_23780"/>
<dbReference type="InterPro" id="IPR004769">
    <property type="entry name" value="Pur_lyase"/>
</dbReference>
<dbReference type="EMBL" id="AP025628">
    <property type="protein sequence ID" value="BDG61288.1"/>
    <property type="molecule type" value="Genomic_DNA"/>
</dbReference>
<dbReference type="Gene3D" id="1.10.40.30">
    <property type="entry name" value="Fumarase/aspartase (C-terminal domain)"/>
    <property type="match status" value="1"/>
</dbReference>
<dbReference type="GO" id="GO:0070626">
    <property type="term" value="F:(S)-2-(5-amino-1-(5-phospho-D-ribosyl)imidazole-4-carboxamido) succinate lyase (fumarate-forming) activity"/>
    <property type="evidence" value="ECO:0007669"/>
    <property type="project" value="TreeGrafter"/>
</dbReference>
<dbReference type="NCBIfam" id="TIGR00928">
    <property type="entry name" value="purB"/>
    <property type="match status" value="1"/>
</dbReference>
<dbReference type="InterPro" id="IPR020557">
    <property type="entry name" value="Fumarate_lyase_CS"/>
</dbReference>
<dbReference type="FunFam" id="1.10.40.30:FF:000007">
    <property type="entry name" value="Adenylosuccinate lyase"/>
    <property type="match status" value="1"/>
</dbReference>
<dbReference type="EC" id="4.3.2.2" evidence="4 12"/>
<evidence type="ECO:0000313" key="16">
    <source>
        <dbReference type="Proteomes" id="UP001163687"/>
    </source>
</evidence>
<evidence type="ECO:0000256" key="9">
    <source>
        <dbReference type="ARBA" id="ARBA00024477"/>
    </source>
</evidence>
<feature type="domain" description="Adenylosuccinate lyase C-terminal" evidence="14">
    <location>
        <begin position="353"/>
        <end position="433"/>
    </location>
</feature>
<organism evidence="15 16">
    <name type="scientific">Caldinitratiruptor microaerophilus</name>
    <dbReference type="NCBI Taxonomy" id="671077"/>
    <lineage>
        <taxon>Bacteria</taxon>
        <taxon>Bacillati</taxon>
        <taxon>Bacillota</taxon>
        <taxon>Clostridia</taxon>
        <taxon>Eubacteriales</taxon>
        <taxon>Symbiobacteriaceae</taxon>
        <taxon>Caldinitratiruptor</taxon>
    </lineage>
</organism>
<dbReference type="RefSeq" id="WP_264841946.1">
    <property type="nucleotide sequence ID" value="NZ_AP025628.1"/>
</dbReference>
<dbReference type="InterPro" id="IPR008948">
    <property type="entry name" value="L-Aspartase-like"/>
</dbReference>
<evidence type="ECO:0000256" key="6">
    <source>
        <dbReference type="ARBA" id="ARBA00022605"/>
    </source>
</evidence>
<sequence length="435" mass="49121">MIERYTRPAMRRIWSPEHRFERWLDVELYACEAWAELGRIPREAVEEIRQRRFPVDARFVERVAEIERETRHDVIAFVQAVAERMGPAARFVHYGLTSSDVVDTALSALLVEAMDEILAGADRLLAVLARRAVEFKDTLIMGRTHGVHAEPTTFGLKLALWYAEMQRNRERLERARRGIAVGKISGAVGNYGNIDPFVEQYVCEKMGLAPAPISTQVLQRDRHAELMTALAILGGTLEKIALEVRLLQRTEGREVEEPFAAGQKGSSAMPHKRNPVGAEQICGLARVLRANAVAALEDIALWHERDISHSSVERIILPDSTILADYLLDRTVWLVENMHVYPERMEAVAGLTGGLVHSGRVLLALVEKGMSRDEAYARVQRLAMEAWGSPVSFRERVARDPEVTARLTPEEIAACFDDRRNLRHVDTIFRRLGLI</sequence>
<dbReference type="PRINTS" id="PR00145">
    <property type="entry name" value="ARGSUCLYASE"/>
</dbReference>
<comment type="pathway">
    <text evidence="1 13">Purine metabolism; IMP biosynthesis via de novo pathway; 5-amino-1-(5-phospho-D-ribosyl)imidazole-4-carboxamide from 5-amino-1-(5-phospho-D-ribosyl)imidazole-4-carboxylate: step 2/2.</text>
</comment>
<comment type="catalytic activity">
    <reaction evidence="9">
        <text>(2S)-2-[5-amino-1-(5-phospho-beta-D-ribosyl)imidazole-4-carboxamido]succinate = 5-amino-1-(5-phospho-beta-D-ribosyl)imidazole-4-carboxamide + fumarate</text>
        <dbReference type="Rhea" id="RHEA:23920"/>
        <dbReference type="ChEBI" id="CHEBI:29806"/>
        <dbReference type="ChEBI" id="CHEBI:58443"/>
        <dbReference type="ChEBI" id="CHEBI:58475"/>
        <dbReference type="EC" id="4.3.2.2"/>
    </reaction>
    <physiologicalReaction direction="left-to-right" evidence="9">
        <dbReference type="Rhea" id="RHEA:23921"/>
    </physiologicalReaction>
</comment>
<dbReference type="Pfam" id="PF00206">
    <property type="entry name" value="Lyase_1"/>
    <property type="match status" value="1"/>
</dbReference>
<comment type="catalytic activity">
    <reaction evidence="11">
        <text>N(6)-(1,2-dicarboxyethyl)-AMP = fumarate + AMP</text>
        <dbReference type="Rhea" id="RHEA:16853"/>
        <dbReference type="ChEBI" id="CHEBI:29806"/>
        <dbReference type="ChEBI" id="CHEBI:57567"/>
        <dbReference type="ChEBI" id="CHEBI:456215"/>
        <dbReference type="EC" id="4.3.2.2"/>
    </reaction>
    <physiologicalReaction direction="left-to-right" evidence="11">
        <dbReference type="Rhea" id="RHEA:16854"/>
    </physiologicalReaction>
</comment>
<evidence type="ECO:0000256" key="1">
    <source>
        <dbReference type="ARBA" id="ARBA00004706"/>
    </source>
</evidence>
<dbReference type="InterPro" id="IPR024083">
    <property type="entry name" value="Fumarase/histidase_N"/>
</dbReference>
<dbReference type="SMART" id="SM00998">
    <property type="entry name" value="ADSL_C"/>
    <property type="match status" value="1"/>
</dbReference>
<evidence type="ECO:0000313" key="15">
    <source>
        <dbReference type="EMBL" id="BDG61288.1"/>
    </source>
</evidence>
<dbReference type="Gene3D" id="1.10.275.10">
    <property type="entry name" value="Fumarase/aspartase (N-terminal domain)"/>
    <property type="match status" value="1"/>
</dbReference>
<dbReference type="InterPro" id="IPR000362">
    <property type="entry name" value="Fumarate_lyase_fam"/>
</dbReference>
<evidence type="ECO:0000256" key="7">
    <source>
        <dbReference type="ARBA" id="ARBA00022755"/>
    </source>
</evidence>
<keyword evidence="8 13" id="KW-0456">Lyase</keyword>
<evidence type="ECO:0000256" key="2">
    <source>
        <dbReference type="ARBA" id="ARBA00004734"/>
    </source>
</evidence>
<dbReference type="GO" id="GO:0044208">
    <property type="term" value="P:'de novo' AMP biosynthetic process"/>
    <property type="evidence" value="ECO:0007669"/>
    <property type="project" value="TreeGrafter"/>
</dbReference>
<keyword evidence="7 13" id="KW-0658">Purine biosynthesis</keyword>
<evidence type="ECO:0000256" key="10">
    <source>
        <dbReference type="ARBA" id="ARBA00030717"/>
    </source>
</evidence>
<dbReference type="GO" id="GO:0005829">
    <property type="term" value="C:cytosol"/>
    <property type="evidence" value="ECO:0007669"/>
    <property type="project" value="TreeGrafter"/>
</dbReference>
<dbReference type="InterPro" id="IPR019468">
    <property type="entry name" value="AdenyloSucc_lyase_C"/>
</dbReference>
<evidence type="ECO:0000256" key="4">
    <source>
        <dbReference type="ARBA" id="ARBA00012339"/>
    </source>
</evidence>
<gene>
    <name evidence="15" type="primary">purB</name>
    <name evidence="15" type="ORF">caldi_23780</name>
</gene>
<dbReference type="GO" id="GO:0004018">
    <property type="term" value="F:N6-(1,2-dicarboxyethyl)AMP AMP-lyase (fumarate-forming) activity"/>
    <property type="evidence" value="ECO:0007669"/>
    <property type="project" value="UniProtKB-UniRule"/>
</dbReference>
<dbReference type="PRINTS" id="PR00149">
    <property type="entry name" value="FUMRATELYASE"/>
</dbReference>
<comment type="pathway">
    <text evidence="2 13">Purine metabolism; AMP biosynthesis via de novo pathway; AMP from IMP: step 2/2.</text>
</comment>
<evidence type="ECO:0000256" key="5">
    <source>
        <dbReference type="ARBA" id="ARBA00017058"/>
    </source>
</evidence>
<dbReference type="CDD" id="cd01360">
    <property type="entry name" value="Adenylsuccinate_lyase_1"/>
    <property type="match status" value="1"/>
</dbReference>
<evidence type="ECO:0000256" key="13">
    <source>
        <dbReference type="RuleBase" id="RU361172"/>
    </source>
</evidence>
<dbReference type="GO" id="GO:0008652">
    <property type="term" value="P:amino acid biosynthetic process"/>
    <property type="evidence" value="ECO:0007669"/>
    <property type="project" value="UniProtKB-KW"/>
</dbReference>
<keyword evidence="6" id="KW-0028">Amino-acid biosynthesis</keyword>